<evidence type="ECO:0000256" key="3">
    <source>
        <dbReference type="ARBA" id="ARBA00022576"/>
    </source>
</evidence>
<evidence type="ECO:0000256" key="7">
    <source>
        <dbReference type="HAMAP-Rule" id="MF_00259"/>
    </source>
</evidence>
<dbReference type="Proteomes" id="UP000243406">
    <property type="component" value="Unassembled WGS sequence"/>
</dbReference>
<dbReference type="FunFam" id="3.30.70.1400:FF:000001">
    <property type="entry name" value="Aminomethyltransferase"/>
    <property type="match status" value="1"/>
</dbReference>
<evidence type="ECO:0000256" key="6">
    <source>
        <dbReference type="ARBA" id="ARBA00047665"/>
    </source>
</evidence>
<dbReference type="NCBIfam" id="TIGR00528">
    <property type="entry name" value="gcvT"/>
    <property type="match status" value="1"/>
</dbReference>
<evidence type="ECO:0000256" key="1">
    <source>
        <dbReference type="ARBA" id="ARBA00008609"/>
    </source>
</evidence>
<dbReference type="GO" id="GO:0032259">
    <property type="term" value="P:methylation"/>
    <property type="evidence" value="ECO:0007669"/>
    <property type="project" value="UniProtKB-KW"/>
</dbReference>
<gene>
    <name evidence="7" type="primary">gcvT</name>
    <name evidence="11" type="ORF">SAMN02745120_1389</name>
</gene>
<comment type="similarity">
    <text evidence="1 7">Belongs to the GcvT family.</text>
</comment>
<dbReference type="NCBIfam" id="NF001567">
    <property type="entry name" value="PRK00389.1"/>
    <property type="match status" value="1"/>
</dbReference>
<reference evidence="12" key="1">
    <citation type="submission" date="2017-02" db="EMBL/GenBank/DDBJ databases">
        <authorList>
            <person name="Varghese N."/>
            <person name="Submissions S."/>
        </authorList>
    </citation>
    <scope>NUCLEOTIDE SEQUENCE [LARGE SCALE GENOMIC DNA]</scope>
    <source>
        <strain evidence="12">ATCC 35199</strain>
    </source>
</reference>
<dbReference type="Pfam" id="PF08669">
    <property type="entry name" value="GCV_T_C"/>
    <property type="match status" value="1"/>
</dbReference>
<evidence type="ECO:0000256" key="4">
    <source>
        <dbReference type="ARBA" id="ARBA00022679"/>
    </source>
</evidence>
<dbReference type="PIRSF" id="PIRSF006487">
    <property type="entry name" value="GcvT"/>
    <property type="match status" value="1"/>
</dbReference>
<dbReference type="FunFam" id="2.40.30.110:FF:000003">
    <property type="entry name" value="Aminomethyltransferase"/>
    <property type="match status" value="1"/>
</dbReference>
<dbReference type="AlphaFoldDB" id="A0A1T5B2A3"/>
<sequence length="365" mass="41264">MTERLKRTPLFEVYGNYDPKIVPFAGWEMPIEFKGITEEHKMVRTSAGIFDVSHMGEIEVKGKDAEEFCQKICTNDISKLEDNQILYSFMCYENGTVVDDILVYKFSRDDFMLVVNAGNISKDYEWIVNHATGYEVDINNVSDSIGQVAIQGPKAEAILQKFTETDLSEIKFFYALRNVDIKGINTIVSRTGYTGEDGFEIYCEAKDSVKLWKLILEESPEEDIIPIGLGARDTLRFEANLPLYGNELSDEITPIEAGYGYFVKLDKDDFIGKEALSAQKSGGLKRKIVGFELLDKRISRHGYEVYSENDKIGIVTTGYQSPTLQKSIGLALIDAQYAALGNEIYIDIRNKKVPAKIVSRSFYKK</sequence>
<evidence type="ECO:0000256" key="2">
    <source>
        <dbReference type="ARBA" id="ARBA00012616"/>
    </source>
</evidence>
<dbReference type="RefSeq" id="WP_079589272.1">
    <property type="nucleotide sequence ID" value="NZ_FUYN01000002.1"/>
</dbReference>
<dbReference type="SUPFAM" id="SSF103025">
    <property type="entry name" value="Folate-binding domain"/>
    <property type="match status" value="1"/>
</dbReference>
<comment type="function">
    <text evidence="7">The glycine cleavage system catalyzes the degradation of glycine.</text>
</comment>
<dbReference type="GO" id="GO:0004047">
    <property type="term" value="F:aminomethyltransferase activity"/>
    <property type="evidence" value="ECO:0007669"/>
    <property type="project" value="UniProtKB-UniRule"/>
</dbReference>
<dbReference type="Gene3D" id="2.40.30.110">
    <property type="entry name" value="Aminomethyltransferase beta-barrel domains"/>
    <property type="match status" value="1"/>
</dbReference>
<accession>A0A1T5B2A3</accession>
<comment type="catalytic activity">
    <reaction evidence="6 7">
        <text>N(6)-[(R)-S(8)-aminomethyldihydrolipoyl]-L-lysyl-[protein] + (6S)-5,6,7,8-tetrahydrofolate = N(6)-[(R)-dihydrolipoyl]-L-lysyl-[protein] + (6R)-5,10-methylene-5,6,7,8-tetrahydrofolate + NH4(+)</text>
        <dbReference type="Rhea" id="RHEA:16945"/>
        <dbReference type="Rhea" id="RHEA-COMP:10475"/>
        <dbReference type="Rhea" id="RHEA-COMP:10492"/>
        <dbReference type="ChEBI" id="CHEBI:15636"/>
        <dbReference type="ChEBI" id="CHEBI:28938"/>
        <dbReference type="ChEBI" id="CHEBI:57453"/>
        <dbReference type="ChEBI" id="CHEBI:83100"/>
        <dbReference type="ChEBI" id="CHEBI:83143"/>
        <dbReference type="EC" id="2.1.2.10"/>
    </reaction>
</comment>
<keyword evidence="4 7" id="KW-0808">Transferase</keyword>
<evidence type="ECO:0000256" key="5">
    <source>
        <dbReference type="ARBA" id="ARBA00031395"/>
    </source>
</evidence>
<dbReference type="InterPro" id="IPR029043">
    <property type="entry name" value="GcvT/YgfZ_C"/>
</dbReference>
<dbReference type="OrthoDB" id="9774591at2"/>
<proteinExistence type="inferred from homology"/>
<dbReference type="SUPFAM" id="SSF101790">
    <property type="entry name" value="Aminomethyltransferase beta-barrel domain"/>
    <property type="match status" value="1"/>
</dbReference>
<evidence type="ECO:0000313" key="12">
    <source>
        <dbReference type="Proteomes" id="UP000243406"/>
    </source>
</evidence>
<dbReference type="Pfam" id="PF01571">
    <property type="entry name" value="GCV_T"/>
    <property type="match status" value="1"/>
</dbReference>
<evidence type="ECO:0000259" key="9">
    <source>
        <dbReference type="Pfam" id="PF01571"/>
    </source>
</evidence>
<dbReference type="GO" id="GO:0005829">
    <property type="term" value="C:cytosol"/>
    <property type="evidence" value="ECO:0007669"/>
    <property type="project" value="TreeGrafter"/>
</dbReference>
<dbReference type="GO" id="GO:0005960">
    <property type="term" value="C:glycine cleavage complex"/>
    <property type="evidence" value="ECO:0007669"/>
    <property type="project" value="InterPro"/>
</dbReference>
<dbReference type="GO" id="GO:0019464">
    <property type="term" value="P:glycine decarboxylation via glycine cleavage system"/>
    <property type="evidence" value="ECO:0007669"/>
    <property type="project" value="UniProtKB-UniRule"/>
</dbReference>
<evidence type="ECO:0000259" key="10">
    <source>
        <dbReference type="Pfam" id="PF08669"/>
    </source>
</evidence>
<evidence type="ECO:0000313" key="11">
    <source>
        <dbReference type="EMBL" id="SKB41376.1"/>
    </source>
</evidence>
<dbReference type="InterPro" id="IPR022903">
    <property type="entry name" value="GcvT_bac"/>
</dbReference>
<dbReference type="GO" id="GO:0008483">
    <property type="term" value="F:transaminase activity"/>
    <property type="evidence" value="ECO:0007669"/>
    <property type="project" value="UniProtKB-KW"/>
</dbReference>
<organism evidence="11 12">
    <name type="scientific">Acetoanaerobium noterae</name>
    <dbReference type="NCBI Taxonomy" id="745369"/>
    <lineage>
        <taxon>Bacteria</taxon>
        <taxon>Bacillati</taxon>
        <taxon>Bacillota</taxon>
        <taxon>Clostridia</taxon>
        <taxon>Peptostreptococcales</taxon>
        <taxon>Filifactoraceae</taxon>
        <taxon>Acetoanaerobium</taxon>
    </lineage>
</organism>
<dbReference type="HAMAP" id="MF_00259">
    <property type="entry name" value="GcvT"/>
    <property type="match status" value="1"/>
</dbReference>
<dbReference type="EMBL" id="FUYN01000002">
    <property type="protein sequence ID" value="SKB41376.1"/>
    <property type="molecule type" value="Genomic_DNA"/>
</dbReference>
<dbReference type="InterPro" id="IPR006223">
    <property type="entry name" value="GcvT"/>
</dbReference>
<feature type="domain" description="GCVT N-terminal" evidence="9">
    <location>
        <begin position="12"/>
        <end position="267"/>
    </location>
</feature>
<name>A0A1T5B2A3_9FIRM</name>
<dbReference type="Gene3D" id="3.30.70.1400">
    <property type="entry name" value="Aminomethyltransferase beta-barrel domains"/>
    <property type="match status" value="1"/>
</dbReference>
<comment type="subunit">
    <text evidence="7">The glycine cleavage system is composed of four proteins: P, T, L and H.</text>
</comment>
<dbReference type="InterPro" id="IPR028896">
    <property type="entry name" value="GcvT/YgfZ/DmdA"/>
</dbReference>
<protein>
    <recommendedName>
        <fullName evidence="2 7">Aminomethyltransferase</fullName>
        <ecNumber evidence="2 7">2.1.2.10</ecNumber>
    </recommendedName>
    <alternativeName>
        <fullName evidence="5 7">Glycine cleavage system T protein</fullName>
    </alternativeName>
</protein>
<dbReference type="Gene3D" id="3.30.1360.120">
    <property type="entry name" value="Probable tRNA modification gtpase trme, domain 1"/>
    <property type="match status" value="1"/>
</dbReference>
<keyword evidence="12" id="KW-1185">Reference proteome</keyword>
<dbReference type="Gene3D" id="4.10.1250.10">
    <property type="entry name" value="Aminomethyltransferase fragment"/>
    <property type="match status" value="1"/>
</dbReference>
<dbReference type="FunFam" id="4.10.1250.10:FF:000001">
    <property type="entry name" value="Aminomethyltransferase"/>
    <property type="match status" value="1"/>
</dbReference>
<feature type="domain" description="Aminomethyltransferase C-terminal" evidence="10">
    <location>
        <begin position="286"/>
        <end position="364"/>
    </location>
</feature>
<dbReference type="GO" id="GO:0008168">
    <property type="term" value="F:methyltransferase activity"/>
    <property type="evidence" value="ECO:0007669"/>
    <property type="project" value="UniProtKB-KW"/>
</dbReference>
<dbReference type="InterPro" id="IPR027266">
    <property type="entry name" value="TrmE/GcvT-like"/>
</dbReference>
<dbReference type="InterPro" id="IPR013977">
    <property type="entry name" value="GcvT_C"/>
</dbReference>
<keyword evidence="11" id="KW-0489">Methyltransferase</keyword>
<feature type="binding site" evidence="8">
    <location>
        <position position="200"/>
    </location>
    <ligand>
        <name>substrate</name>
    </ligand>
</feature>
<dbReference type="PANTHER" id="PTHR43757:SF2">
    <property type="entry name" value="AMINOMETHYLTRANSFERASE, MITOCHONDRIAL"/>
    <property type="match status" value="1"/>
</dbReference>
<evidence type="ECO:0000256" key="8">
    <source>
        <dbReference type="PIRSR" id="PIRSR006487-1"/>
    </source>
</evidence>
<dbReference type="EC" id="2.1.2.10" evidence="2 7"/>
<dbReference type="PANTHER" id="PTHR43757">
    <property type="entry name" value="AMINOMETHYLTRANSFERASE"/>
    <property type="match status" value="1"/>
</dbReference>
<dbReference type="InterPro" id="IPR006222">
    <property type="entry name" value="GCVT_N"/>
</dbReference>
<keyword evidence="3 7" id="KW-0032">Aminotransferase</keyword>